<sequence length="199" mass="23479">MSLQHILRVPAGFSKTFSSLQKLHRVNSLTDPLLCNVPGRRFTQYKWSNSEWVAKLHRIIRGPSLTETLDTIYTLLARQCNVYAGLRVQRLQQMWLFYSSLYSETALQRIVVNFARRNMRTTRKPLYYLFGAACFTWDRDRLTDEDLKRSVCSDEKLLSQLYSSSTLQKTIDLPSWEPVIDNQNLKVWRKPKDSNYLYE</sequence>
<dbReference type="EMBL" id="MRZV01000086">
    <property type="protein sequence ID" value="PIK59333.1"/>
    <property type="molecule type" value="Genomic_DNA"/>
</dbReference>
<evidence type="ECO:0000313" key="2">
    <source>
        <dbReference type="Proteomes" id="UP000230750"/>
    </source>
</evidence>
<evidence type="ECO:0000313" key="1">
    <source>
        <dbReference type="EMBL" id="PIK59333.1"/>
    </source>
</evidence>
<protein>
    <submittedName>
        <fullName evidence="1">Putative stAR-related lipid transfer protein 7, mitochondrial</fullName>
    </submittedName>
</protein>
<dbReference type="AlphaFoldDB" id="A0A2G8LGF7"/>
<accession>A0A2G8LGF7</accession>
<dbReference type="OrthoDB" id="1295045at2759"/>
<comment type="caution">
    <text evidence="1">The sequence shown here is derived from an EMBL/GenBank/DDBJ whole genome shotgun (WGS) entry which is preliminary data.</text>
</comment>
<reference evidence="1 2" key="1">
    <citation type="journal article" date="2017" name="PLoS Biol.">
        <title>The sea cucumber genome provides insights into morphological evolution and visceral regeneration.</title>
        <authorList>
            <person name="Zhang X."/>
            <person name="Sun L."/>
            <person name="Yuan J."/>
            <person name="Sun Y."/>
            <person name="Gao Y."/>
            <person name="Zhang L."/>
            <person name="Li S."/>
            <person name="Dai H."/>
            <person name="Hamel J.F."/>
            <person name="Liu C."/>
            <person name="Yu Y."/>
            <person name="Liu S."/>
            <person name="Lin W."/>
            <person name="Guo K."/>
            <person name="Jin S."/>
            <person name="Xu P."/>
            <person name="Storey K.B."/>
            <person name="Huan P."/>
            <person name="Zhang T."/>
            <person name="Zhou Y."/>
            <person name="Zhang J."/>
            <person name="Lin C."/>
            <person name="Li X."/>
            <person name="Xing L."/>
            <person name="Huo D."/>
            <person name="Sun M."/>
            <person name="Wang L."/>
            <person name="Mercier A."/>
            <person name="Li F."/>
            <person name="Yang H."/>
            <person name="Xiang J."/>
        </authorList>
    </citation>
    <scope>NUCLEOTIDE SEQUENCE [LARGE SCALE GENOMIC DNA]</scope>
    <source>
        <strain evidence="1">Shaxun</strain>
        <tissue evidence="1">Muscle</tissue>
    </source>
</reference>
<dbReference type="STRING" id="307972.A0A2G8LGF7"/>
<organism evidence="1 2">
    <name type="scientific">Stichopus japonicus</name>
    <name type="common">Sea cucumber</name>
    <dbReference type="NCBI Taxonomy" id="307972"/>
    <lineage>
        <taxon>Eukaryota</taxon>
        <taxon>Metazoa</taxon>
        <taxon>Echinodermata</taxon>
        <taxon>Eleutherozoa</taxon>
        <taxon>Echinozoa</taxon>
        <taxon>Holothuroidea</taxon>
        <taxon>Aspidochirotacea</taxon>
        <taxon>Aspidochirotida</taxon>
        <taxon>Stichopodidae</taxon>
        <taxon>Apostichopus</taxon>
    </lineage>
</organism>
<proteinExistence type="predicted"/>
<dbReference type="Proteomes" id="UP000230750">
    <property type="component" value="Unassembled WGS sequence"/>
</dbReference>
<name>A0A2G8LGF7_STIJA</name>
<keyword evidence="2" id="KW-1185">Reference proteome</keyword>
<gene>
    <name evidence="1" type="ORF">BSL78_03762</name>
</gene>